<proteinExistence type="predicted"/>
<organism evidence="1 2">
    <name type="scientific">Rhizobium halophytocola</name>
    <dbReference type="NCBI Taxonomy" id="735519"/>
    <lineage>
        <taxon>Bacteria</taxon>
        <taxon>Pseudomonadati</taxon>
        <taxon>Pseudomonadota</taxon>
        <taxon>Alphaproteobacteria</taxon>
        <taxon>Hyphomicrobiales</taxon>
        <taxon>Rhizobiaceae</taxon>
        <taxon>Rhizobium/Agrobacterium group</taxon>
        <taxon>Rhizobium</taxon>
    </lineage>
</organism>
<comment type="caution">
    <text evidence="1">The sequence shown here is derived from an EMBL/GenBank/DDBJ whole genome shotgun (WGS) entry which is preliminary data.</text>
</comment>
<dbReference type="EMBL" id="JAGGJU010000018">
    <property type="protein sequence ID" value="MBP1853427.1"/>
    <property type="molecule type" value="Genomic_DNA"/>
</dbReference>
<gene>
    <name evidence="1" type="ORF">J2Z17_004888</name>
</gene>
<evidence type="ECO:0000313" key="2">
    <source>
        <dbReference type="Proteomes" id="UP000759443"/>
    </source>
</evidence>
<accession>A0ABS4E677</accession>
<sequence>MSFGDELFERIGTCGNEAWIDRLQNFLKQVPPAVDDIRNGRGAIRSHGWVLTFEILPRTGAGIPEDIVLQRATGDAAASMPFSLDPQGETLDSVVTKLTDNIARGSPSAIAAGDRRVSFFLENARVIELTFNEGMEGFSRILMARLGSSISALYEEAKGRPP</sequence>
<dbReference type="RefSeq" id="WP_209949260.1">
    <property type="nucleotide sequence ID" value="NZ_JAGGJU010000018.1"/>
</dbReference>
<name>A0ABS4E677_9HYPH</name>
<keyword evidence="2" id="KW-1185">Reference proteome</keyword>
<evidence type="ECO:0000313" key="1">
    <source>
        <dbReference type="EMBL" id="MBP1853427.1"/>
    </source>
</evidence>
<reference evidence="1 2" key="1">
    <citation type="submission" date="2021-03" db="EMBL/GenBank/DDBJ databases">
        <title>Genomic Encyclopedia of Type Strains, Phase IV (KMG-IV): sequencing the most valuable type-strain genomes for metagenomic binning, comparative biology and taxonomic classification.</title>
        <authorList>
            <person name="Goeker M."/>
        </authorList>
    </citation>
    <scope>NUCLEOTIDE SEQUENCE [LARGE SCALE GENOMIC DNA]</scope>
    <source>
        <strain evidence="1 2">DSM 21600</strain>
    </source>
</reference>
<dbReference type="Proteomes" id="UP000759443">
    <property type="component" value="Unassembled WGS sequence"/>
</dbReference>
<protein>
    <submittedName>
        <fullName evidence="1">Uncharacterized protein</fullName>
    </submittedName>
</protein>